<dbReference type="EMBL" id="CP113797">
    <property type="protein sequence ID" value="WAL60244.1"/>
    <property type="molecule type" value="Genomic_DNA"/>
</dbReference>
<dbReference type="InterPro" id="IPR001680">
    <property type="entry name" value="WD40_rpt"/>
</dbReference>
<feature type="repeat" description="WD" evidence="3">
    <location>
        <begin position="739"/>
        <end position="772"/>
    </location>
</feature>
<dbReference type="CDD" id="cd00200">
    <property type="entry name" value="WD40"/>
    <property type="match status" value="1"/>
</dbReference>
<dbReference type="Pfam" id="PF00400">
    <property type="entry name" value="WD40"/>
    <property type="match status" value="2"/>
</dbReference>
<feature type="compositionally biased region" description="Polar residues" evidence="5">
    <location>
        <begin position="308"/>
        <end position="329"/>
    </location>
</feature>
<dbReference type="RefSeq" id="WP_268610112.1">
    <property type="nucleotide sequence ID" value="NZ_CP113797.1"/>
</dbReference>
<dbReference type="PRINTS" id="PR00320">
    <property type="entry name" value="GPROTEINBRPT"/>
</dbReference>
<evidence type="ECO:0000313" key="8">
    <source>
        <dbReference type="EMBL" id="WAL60244.1"/>
    </source>
</evidence>
<dbReference type="Gene3D" id="2.130.10.10">
    <property type="entry name" value="YVTN repeat-like/Quinoprotein amine dehydrogenase"/>
    <property type="match status" value="3"/>
</dbReference>
<evidence type="ECO:0000256" key="3">
    <source>
        <dbReference type="PROSITE-ProRule" id="PRU00221"/>
    </source>
</evidence>
<dbReference type="AlphaFoldDB" id="A0A9E9C7D6"/>
<dbReference type="InterPro" id="IPR011600">
    <property type="entry name" value="Pept_C14_caspase"/>
</dbReference>
<evidence type="ECO:0000256" key="6">
    <source>
        <dbReference type="SAM" id="Phobius"/>
    </source>
</evidence>
<dbReference type="GO" id="GO:0006508">
    <property type="term" value="P:proteolysis"/>
    <property type="evidence" value="ECO:0007669"/>
    <property type="project" value="InterPro"/>
</dbReference>
<feature type="repeat" description="WD" evidence="3">
    <location>
        <begin position="529"/>
        <end position="570"/>
    </location>
</feature>
<dbReference type="Pfam" id="PF00656">
    <property type="entry name" value="Peptidase_C14"/>
    <property type="match status" value="1"/>
</dbReference>
<reference evidence="8" key="1">
    <citation type="submission" date="2022-12" db="EMBL/GenBank/DDBJ databases">
        <title>Polyphasic identification of a Novel Hot-Spring Cyanobacterium Ocullathermofonsia sinensis gen nov. sp. nov. and Genomic Insights on its Adaptations to the Thermal Habitat.</title>
        <authorList>
            <person name="Daroch M."/>
            <person name="Tang J."/>
            <person name="Jiang Y."/>
        </authorList>
    </citation>
    <scope>NUCLEOTIDE SEQUENCE</scope>
    <source>
        <strain evidence="8">PKUAC-SCTA174</strain>
    </source>
</reference>
<evidence type="ECO:0000256" key="4">
    <source>
        <dbReference type="SAM" id="Coils"/>
    </source>
</evidence>
<dbReference type="InterPro" id="IPR019775">
    <property type="entry name" value="WD40_repeat_CS"/>
</dbReference>
<dbReference type="SMART" id="SM00320">
    <property type="entry name" value="WD40"/>
    <property type="match status" value="7"/>
</dbReference>
<feature type="coiled-coil region" evidence="4">
    <location>
        <begin position="249"/>
        <end position="276"/>
    </location>
</feature>
<dbReference type="Pfam" id="PF25173">
    <property type="entry name" value="Beta-prop_WDR3_1st"/>
    <property type="match status" value="1"/>
</dbReference>
<dbReference type="InterPro" id="IPR015943">
    <property type="entry name" value="WD40/YVTN_repeat-like_dom_sf"/>
</dbReference>
<evidence type="ECO:0000259" key="7">
    <source>
        <dbReference type="Pfam" id="PF00656"/>
    </source>
</evidence>
<dbReference type="KEGG" id="tsin:OXH18_24260"/>
<keyword evidence="6" id="KW-1133">Transmembrane helix</keyword>
<feature type="repeat" description="WD" evidence="3">
    <location>
        <begin position="571"/>
        <end position="612"/>
    </location>
</feature>
<feature type="transmembrane region" description="Helical" evidence="6">
    <location>
        <begin position="415"/>
        <end position="437"/>
    </location>
</feature>
<dbReference type="PANTHER" id="PTHR19879">
    <property type="entry name" value="TRANSCRIPTION INITIATION FACTOR TFIID"/>
    <property type="match status" value="1"/>
</dbReference>
<evidence type="ECO:0000256" key="5">
    <source>
        <dbReference type="SAM" id="MobiDB-lite"/>
    </source>
</evidence>
<proteinExistence type="predicted"/>
<keyword evidence="2" id="KW-0677">Repeat</keyword>
<feature type="domain" description="Peptidase C14 caspase" evidence="7">
    <location>
        <begin position="23"/>
        <end position="248"/>
    </location>
</feature>
<dbReference type="Proteomes" id="UP001163152">
    <property type="component" value="Chromosome"/>
</dbReference>
<organism evidence="8 9">
    <name type="scientific">Thermocoleostomius sinensis A174</name>
    <dbReference type="NCBI Taxonomy" id="2016057"/>
    <lineage>
        <taxon>Bacteria</taxon>
        <taxon>Bacillati</taxon>
        <taxon>Cyanobacteriota</taxon>
        <taxon>Cyanophyceae</taxon>
        <taxon>Oculatellales</taxon>
        <taxon>Oculatellaceae</taxon>
        <taxon>Thermocoleostomius</taxon>
    </lineage>
</organism>
<evidence type="ECO:0000256" key="1">
    <source>
        <dbReference type="ARBA" id="ARBA00022574"/>
    </source>
</evidence>
<dbReference type="SUPFAM" id="SSF52129">
    <property type="entry name" value="Caspase-like"/>
    <property type="match status" value="1"/>
</dbReference>
<keyword evidence="4" id="KW-0175">Coiled coil</keyword>
<dbReference type="InterPro" id="IPR020472">
    <property type="entry name" value="WD40_PAC1"/>
</dbReference>
<dbReference type="Gene3D" id="3.40.50.1460">
    <property type="match status" value="1"/>
</dbReference>
<dbReference type="PANTHER" id="PTHR19879:SF9">
    <property type="entry name" value="TRANSCRIPTION INITIATION FACTOR TFIID SUBUNIT 5"/>
    <property type="match status" value="1"/>
</dbReference>
<feature type="repeat" description="WD" evidence="3">
    <location>
        <begin position="655"/>
        <end position="696"/>
    </location>
</feature>
<keyword evidence="9" id="KW-1185">Reference proteome</keyword>
<dbReference type="PROSITE" id="PS50294">
    <property type="entry name" value="WD_REPEATS_REGION"/>
    <property type="match status" value="6"/>
</dbReference>
<evidence type="ECO:0000256" key="2">
    <source>
        <dbReference type="ARBA" id="ARBA00022737"/>
    </source>
</evidence>
<name>A0A9E9C7D6_9CYAN</name>
<feature type="repeat" description="WD" evidence="3">
    <location>
        <begin position="697"/>
        <end position="738"/>
    </location>
</feature>
<feature type="repeat" description="WD" evidence="3">
    <location>
        <begin position="613"/>
        <end position="654"/>
    </location>
</feature>
<gene>
    <name evidence="8" type="ORF">OXH18_24260</name>
</gene>
<dbReference type="InterPro" id="IPR029030">
    <property type="entry name" value="Caspase-like_dom_sf"/>
</dbReference>
<sequence length="772" mass="85093">MCPLSLKTSDSTQILATGKAKLWALLVGVNQYQDESFPNLDYSAMDCRELGIALNEATAEFPCKQILIHHDFAAELPTLAAIDRQLQWIATTAKPQDTVLIYFSGHGVIEYRTYQAVLCLQDTRSDALLETGLRMQTVLQRLETCEARQQLVWLDACHSGSLMMRGARDVGERMMSDNPTVQLVQVLRNRAAQSRGFYALLSCDEGQRSWEFPELGHGVFTYYLIQGLRGEAADNDGVIEADALYRYVYRQTVQYIQQKNQQLRALNEEKRLRRESPLYPEYPPQTPKRIVEGVGELVLGMISPDAIGSQSPPSASVPTLSLPSHSTVEASPEPEPIESVLSDDLSDDMSAVAKTAMPPTVASSTTAPAPGTGDTTILYHHSTAAVTTAPISATSNRASNTTVDRTLISNRPWRPYIWIAGALMGAAVLLPIAWSWWRSNSMENAESHACNIKADYVQTGSNQRFDAQILLDNCEAGGSWQQVRVQTLTEHVGPVWAAAFTSDGNTLASGSGEVVEIWDLRTQTLVRTLVGHAKQIHAVDISPNGQTIVSSSGDQTVKIWNLATGKLLRTLEGHTSTVWSVNISPDGQTLATSSSDRTIKIWNLATGELLRTLEGHQDWVFAAVFSPDGQTLASASQDRTIKLWDWQNSRELQTLTGHNNAVRSIGFDPRGERLASASWDRSVRLWDLETGEVVHTFTGHTDHVVSLAFSPDGKTLTSGSRDRTVRLWNVETRTSMATLYGHTDWVLAVDFSPDGNTLVSGSRDQVITLWRR</sequence>
<keyword evidence="6" id="KW-0812">Transmembrane</keyword>
<dbReference type="SUPFAM" id="SSF50978">
    <property type="entry name" value="WD40 repeat-like"/>
    <property type="match status" value="1"/>
</dbReference>
<dbReference type="InterPro" id="IPR036322">
    <property type="entry name" value="WD40_repeat_dom_sf"/>
</dbReference>
<keyword evidence="6" id="KW-0472">Membrane</keyword>
<evidence type="ECO:0000313" key="9">
    <source>
        <dbReference type="Proteomes" id="UP001163152"/>
    </source>
</evidence>
<accession>A0A9E9C7D6</accession>
<feature type="repeat" description="WD" evidence="3">
    <location>
        <begin position="488"/>
        <end position="528"/>
    </location>
</feature>
<dbReference type="PROSITE" id="PS00678">
    <property type="entry name" value="WD_REPEATS_1"/>
    <property type="match status" value="4"/>
</dbReference>
<feature type="region of interest" description="Disordered" evidence="5">
    <location>
        <begin position="308"/>
        <end position="341"/>
    </location>
</feature>
<dbReference type="PROSITE" id="PS50082">
    <property type="entry name" value="WD_REPEATS_2"/>
    <property type="match status" value="7"/>
</dbReference>
<keyword evidence="1 3" id="KW-0853">WD repeat</keyword>
<dbReference type="GO" id="GO:0004197">
    <property type="term" value="F:cysteine-type endopeptidase activity"/>
    <property type="evidence" value="ECO:0007669"/>
    <property type="project" value="InterPro"/>
</dbReference>
<protein>
    <submittedName>
        <fullName evidence="8">Caspase family protein</fullName>
    </submittedName>
</protein>